<evidence type="ECO:0000256" key="1">
    <source>
        <dbReference type="ARBA" id="ARBA00003618"/>
    </source>
</evidence>
<evidence type="ECO:0000313" key="12">
    <source>
        <dbReference type="EMBL" id="KGQ21037.1"/>
    </source>
</evidence>
<evidence type="ECO:0000256" key="2">
    <source>
        <dbReference type="ARBA" id="ARBA00009441"/>
    </source>
</evidence>
<evidence type="ECO:0000259" key="11">
    <source>
        <dbReference type="Pfam" id="PF02463"/>
    </source>
</evidence>
<evidence type="ECO:0000313" key="13">
    <source>
        <dbReference type="Proteomes" id="UP000030364"/>
    </source>
</evidence>
<dbReference type="AlphaFoldDB" id="A0A0A2WQK2"/>
<dbReference type="SUPFAM" id="SSF52540">
    <property type="entry name" value="P-loop containing nucleoside triphosphate hydrolases"/>
    <property type="match status" value="1"/>
</dbReference>
<keyword evidence="13" id="KW-1185">Reference proteome</keyword>
<dbReference type="Gene3D" id="3.40.50.300">
    <property type="entry name" value="P-loop containing nucleotide triphosphate hydrolases"/>
    <property type="match status" value="2"/>
</dbReference>
<evidence type="ECO:0000256" key="4">
    <source>
        <dbReference type="ARBA" id="ARBA00022741"/>
    </source>
</evidence>
<dbReference type="PANTHER" id="PTHR11059:SF0">
    <property type="entry name" value="DNA REPAIR PROTEIN RECN"/>
    <property type="match status" value="1"/>
</dbReference>
<evidence type="ECO:0000256" key="10">
    <source>
        <dbReference type="SAM" id="Coils"/>
    </source>
</evidence>
<evidence type="ECO:0000256" key="3">
    <source>
        <dbReference type="ARBA" id="ARBA00021315"/>
    </source>
</evidence>
<feature type="coiled-coil region" evidence="10">
    <location>
        <begin position="290"/>
        <end position="341"/>
    </location>
</feature>
<comment type="function">
    <text evidence="1 9">May be involved in recombinational repair of damaged DNA.</text>
</comment>
<reference evidence="12 13" key="1">
    <citation type="journal article" date="2015" name="Genome Announc.">
        <title>Draft Genome Sequence of the Thermophile Thermus filiformis ATCC 43280, Producer of Carotenoid-(Di)glucoside-Branched Fatty Acid (Di)esters and Source of Hyperthermostable Enzymes of Biotechnological Interest.</title>
        <authorList>
            <person name="Mandelli F."/>
            <person name="Oliveira Ramires B."/>
            <person name="Couger M.B."/>
            <person name="Paixao D.A."/>
            <person name="Camilo C.M."/>
            <person name="Polikarpov I."/>
            <person name="Prade R."/>
            <person name="Riano-Pachon D.M."/>
            <person name="Squina F.M."/>
        </authorList>
    </citation>
    <scope>NUCLEOTIDE SEQUENCE [LARGE SCALE GENOMIC DNA]</scope>
    <source>
        <strain evidence="12 13">ATCC 43280</strain>
    </source>
</reference>
<feature type="domain" description="RecF/RecN/SMC N-terminal" evidence="11">
    <location>
        <begin position="1"/>
        <end position="475"/>
    </location>
</feature>
<dbReference type="InterPro" id="IPR003395">
    <property type="entry name" value="RecF/RecN/SMC_N"/>
</dbReference>
<evidence type="ECO:0000256" key="7">
    <source>
        <dbReference type="ARBA" id="ARBA00023204"/>
    </source>
</evidence>
<dbReference type="RefSeq" id="WP_038067156.1">
    <property type="nucleotide sequence ID" value="NZ_JPSL02000040.1"/>
</dbReference>
<dbReference type="GO" id="GO:0043590">
    <property type="term" value="C:bacterial nucleoid"/>
    <property type="evidence" value="ECO:0007669"/>
    <property type="project" value="TreeGrafter"/>
</dbReference>
<dbReference type="InterPro" id="IPR004604">
    <property type="entry name" value="DNA_recomb/repair_RecN"/>
</dbReference>
<dbReference type="CDD" id="cd03241">
    <property type="entry name" value="ABC_RecN"/>
    <property type="match status" value="1"/>
</dbReference>
<name>A0A0A2WQK2_THEFI</name>
<protein>
    <recommendedName>
        <fullName evidence="3 9">DNA repair protein RecN</fullName>
    </recommendedName>
    <alternativeName>
        <fullName evidence="8 9">Recombination protein N</fullName>
    </alternativeName>
</protein>
<dbReference type="OrthoDB" id="9806954at2"/>
<dbReference type="InterPro" id="IPR027417">
    <property type="entry name" value="P-loop_NTPase"/>
</dbReference>
<keyword evidence="4" id="KW-0547">Nucleotide-binding</keyword>
<accession>A0A0A2WQK2</accession>
<keyword evidence="5 9" id="KW-0227">DNA damage</keyword>
<evidence type="ECO:0000256" key="5">
    <source>
        <dbReference type="ARBA" id="ARBA00022763"/>
    </source>
</evidence>
<comment type="similarity">
    <text evidence="2 9">Belongs to the RecN family.</text>
</comment>
<dbReference type="STRING" id="276.THFILI_08590"/>
<keyword evidence="6" id="KW-0067">ATP-binding</keyword>
<feature type="coiled-coil region" evidence="10">
    <location>
        <begin position="135"/>
        <end position="176"/>
    </location>
</feature>
<dbReference type="Proteomes" id="UP000030364">
    <property type="component" value="Unassembled WGS sequence"/>
</dbReference>
<dbReference type="Pfam" id="PF02463">
    <property type="entry name" value="SMC_N"/>
    <property type="match status" value="1"/>
</dbReference>
<organism evidence="12 13">
    <name type="scientific">Thermus filiformis</name>
    <dbReference type="NCBI Taxonomy" id="276"/>
    <lineage>
        <taxon>Bacteria</taxon>
        <taxon>Thermotogati</taxon>
        <taxon>Deinococcota</taxon>
        <taxon>Deinococci</taxon>
        <taxon>Thermales</taxon>
        <taxon>Thermaceae</taxon>
        <taxon>Thermus</taxon>
    </lineage>
</organism>
<gene>
    <name evidence="12" type="ORF">THFILI_08590</name>
</gene>
<sequence>MLRRLEVQNLAVIREAALDLSPGLNVLTGETGAGKSLLVDALALLLGERLEGPAQNTLVTAFFQKEGVERILSRRIGARSTPRIDGEVVTLKELAEEAERWVALHAQHAALALLSARSQQRLLDALLEGELLAAYREAYARREALLKEKAALLERVRAREERLDFLRFQLKELEEARLRPDEDEALLETARRLRHATSLKEKGEKARAQLEKALSALGLAGRELEGASRLDPGLTPLAQEAEEAEARARALLDEVEAYLEGLELDPEELEKVEARLALLERLKRKYGPTLLEVLAHKERLEEEIRELEGSEERLGELEEALKEAEEALARAGRSLSQAREKAARWLSQKATEEVRALGMPEARFQVALLPLPAPGPEGLERVQFLFSANPALPPGPLEAASGGELSRVMLALALLTQGGEAPTVVFDEIDVGVGGEAAWRVAERLYELAQSRQVLVVTHLPQIAARAQAHFRVVKDPATGVRVERVEGEERVRELARMLSGSYTEAALRHARSLLGVE</sequence>
<dbReference type="GO" id="GO:0006281">
    <property type="term" value="P:DNA repair"/>
    <property type="evidence" value="ECO:0007669"/>
    <property type="project" value="UniProtKB-KW"/>
</dbReference>
<keyword evidence="7 9" id="KW-0234">DNA repair</keyword>
<evidence type="ECO:0000256" key="9">
    <source>
        <dbReference type="PIRNR" id="PIRNR003128"/>
    </source>
</evidence>
<dbReference type="PIRSF" id="PIRSF003128">
    <property type="entry name" value="RecN"/>
    <property type="match status" value="1"/>
</dbReference>
<dbReference type="GO" id="GO:0006310">
    <property type="term" value="P:DNA recombination"/>
    <property type="evidence" value="ECO:0007669"/>
    <property type="project" value="InterPro"/>
</dbReference>
<dbReference type="EMBL" id="JPSL02000040">
    <property type="protein sequence ID" value="KGQ21037.1"/>
    <property type="molecule type" value="Genomic_DNA"/>
</dbReference>
<keyword evidence="10" id="KW-0175">Coiled coil</keyword>
<dbReference type="GO" id="GO:0005524">
    <property type="term" value="F:ATP binding"/>
    <property type="evidence" value="ECO:0007669"/>
    <property type="project" value="UniProtKB-KW"/>
</dbReference>
<comment type="caution">
    <text evidence="12">The sequence shown here is derived from an EMBL/GenBank/DDBJ whole genome shotgun (WGS) entry which is preliminary data.</text>
</comment>
<proteinExistence type="inferred from homology"/>
<dbReference type="PATRIC" id="fig|276.5.peg.2168"/>
<dbReference type="PANTHER" id="PTHR11059">
    <property type="entry name" value="DNA REPAIR PROTEIN RECN"/>
    <property type="match status" value="1"/>
</dbReference>
<evidence type="ECO:0000256" key="8">
    <source>
        <dbReference type="ARBA" id="ARBA00033408"/>
    </source>
</evidence>
<feature type="coiled-coil region" evidence="10">
    <location>
        <begin position="234"/>
        <end position="261"/>
    </location>
</feature>
<evidence type="ECO:0000256" key="6">
    <source>
        <dbReference type="ARBA" id="ARBA00022840"/>
    </source>
</evidence>
<dbReference type="GO" id="GO:0009432">
    <property type="term" value="P:SOS response"/>
    <property type="evidence" value="ECO:0007669"/>
    <property type="project" value="TreeGrafter"/>
</dbReference>